<dbReference type="RefSeq" id="WP_166121196.1">
    <property type="nucleotide sequence ID" value="NZ_JAPIUX010000004.1"/>
</dbReference>
<evidence type="ECO:0000313" key="2">
    <source>
        <dbReference type="Proteomes" id="UP001526446"/>
    </source>
</evidence>
<proteinExistence type="predicted"/>
<keyword evidence="2" id="KW-1185">Reference proteome</keyword>
<gene>
    <name evidence="1" type="ORF">OQ252_06785</name>
</gene>
<sequence>MMRSLTTTEQTAVSGGTMSDAQVAAANSLVDFVSNVRTTLNQDAQTLSSQFKALFSGNVTPNTAIETAKTDMAAAQKQADAFANALPDVGKSLHILFG</sequence>
<reference evidence="1 2" key="1">
    <citation type="submission" date="2022-11" db="EMBL/GenBank/DDBJ databases">
        <title>Genome sequencing of Acetobacter type strain.</title>
        <authorList>
            <person name="Heo J."/>
            <person name="Lee D."/>
            <person name="Han B.-H."/>
            <person name="Hong S.-B."/>
            <person name="Kwon S.-W."/>
        </authorList>
    </citation>
    <scope>NUCLEOTIDE SEQUENCE [LARGE SCALE GENOMIC DNA]</scope>
    <source>
        <strain evidence="1 2">KACC 21251</strain>
    </source>
</reference>
<accession>A0ABT3Q745</accession>
<dbReference type="EMBL" id="JAPIUX010000004">
    <property type="protein sequence ID" value="MCX2561102.1"/>
    <property type="molecule type" value="Genomic_DNA"/>
</dbReference>
<organism evidence="1 2">
    <name type="scientific">Acetobacter farinalis</name>
    <dbReference type="NCBI Taxonomy" id="1260984"/>
    <lineage>
        <taxon>Bacteria</taxon>
        <taxon>Pseudomonadati</taxon>
        <taxon>Pseudomonadota</taxon>
        <taxon>Alphaproteobacteria</taxon>
        <taxon>Acetobacterales</taxon>
        <taxon>Acetobacteraceae</taxon>
        <taxon>Acetobacter</taxon>
    </lineage>
</organism>
<evidence type="ECO:0000313" key="1">
    <source>
        <dbReference type="EMBL" id="MCX2561102.1"/>
    </source>
</evidence>
<dbReference type="Proteomes" id="UP001526446">
    <property type="component" value="Unassembled WGS sequence"/>
</dbReference>
<protein>
    <submittedName>
        <fullName evidence="1">Uncharacterized protein</fullName>
    </submittedName>
</protein>
<comment type="caution">
    <text evidence="1">The sequence shown here is derived from an EMBL/GenBank/DDBJ whole genome shotgun (WGS) entry which is preliminary data.</text>
</comment>
<name>A0ABT3Q745_9PROT</name>